<dbReference type="Pfam" id="PF00877">
    <property type="entry name" value="NLPC_P60"/>
    <property type="match status" value="1"/>
</dbReference>
<dbReference type="GO" id="GO:0008234">
    <property type="term" value="F:cysteine-type peptidase activity"/>
    <property type="evidence" value="ECO:0007669"/>
    <property type="project" value="UniProtKB-KW"/>
</dbReference>
<proteinExistence type="inferred from homology"/>
<accession>A0A1H2J9Y6</accession>
<gene>
    <name evidence="6" type="ORF">SAMN04488548_1341877</name>
</gene>
<dbReference type="InterPro" id="IPR000064">
    <property type="entry name" value="NLP_P60_dom"/>
</dbReference>
<keyword evidence="2" id="KW-0645">Protease</keyword>
<comment type="similarity">
    <text evidence="1">Belongs to the peptidase C40 family.</text>
</comment>
<dbReference type="OrthoDB" id="9815778at2"/>
<evidence type="ECO:0000259" key="5">
    <source>
        <dbReference type="PROSITE" id="PS51935"/>
    </source>
</evidence>
<protein>
    <submittedName>
        <fullName evidence="6">Cell wall-associated hydrolase, NlpC family</fullName>
    </submittedName>
</protein>
<dbReference type="STRING" id="158898.SAMN04488548_1341877"/>
<dbReference type="InterPro" id="IPR051794">
    <property type="entry name" value="PG_Endopeptidase_C40"/>
</dbReference>
<organism evidence="6 7">
    <name type="scientific">Gordonia westfalica</name>
    <dbReference type="NCBI Taxonomy" id="158898"/>
    <lineage>
        <taxon>Bacteria</taxon>
        <taxon>Bacillati</taxon>
        <taxon>Actinomycetota</taxon>
        <taxon>Actinomycetes</taxon>
        <taxon>Mycobacteriales</taxon>
        <taxon>Gordoniaceae</taxon>
        <taxon>Gordonia</taxon>
    </lineage>
</organism>
<name>A0A1H2J9Y6_9ACTN</name>
<evidence type="ECO:0000313" key="6">
    <source>
        <dbReference type="EMBL" id="SDU52986.1"/>
    </source>
</evidence>
<dbReference type="SUPFAM" id="SSF54001">
    <property type="entry name" value="Cysteine proteinases"/>
    <property type="match status" value="1"/>
</dbReference>
<keyword evidence="3 6" id="KW-0378">Hydrolase</keyword>
<evidence type="ECO:0000256" key="1">
    <source>
        <dbReference type="ARBA" id="ARBA00007074"/>
    </source>
</evidence>
<evidence type="ECO:0000313" key="7">
    <source>
        <dbReference type="Proteomes" id="UP000183180"/>
    </source>
</evidence>
<dbReference type="PANTHER" id="PTHR47359:SF3">
    <property type="entry name" value="NLP_P60 DOMAIN-CONTAINING PROTEIN-RELATED"/>
    <property type="match status" value="1"/>
</dbReference>
<reference evidence="6 7" key="1">
    <citation type="submission" date="2016-10" db="EMBL/GenBank/DDBJ databases">
        <authorList>
            <person name="de Groot N.N."/>
        </authorList>
    </citation>
    <scope>NUCLEOTIDE SEQUENCE [LARGE SCALE GENOMIC DNA]</scope>
    <source>
        <strain evidence="6 7">DSM 44215</strain>
    </source>
</reference>
<dbReference type="GO" id="GO:0006508">
    <property type="term" value="P:proteolysis"/>
    <property type="evidence" value="ECO:0007669"/>
    <property type="project" value="UniProtKB-KW"/>
</dbReference>
<dbReference type="Gene3D" id="3.90.1720.10">
    <property type="entry name" value="endopeptidase domain like (from Nostoc punctiforme)"/>
    <property type="match status" value="1"/>
</dbReference>
<feature type="domain" description="NlpC/P60" evidence="5">
    <location>
        <begin position="206"/>
        <end position="319"/>
    </location>
</feature>
<keyword evidence="4" id="KW-0788">Thiol protease</keyword>
<dbReference type="PANTHER" id="PTHR47359">
    <property type="entry name" value="PEPTIDOGLYCAN DL-ENDOPEPTIDASE CWLO"/>
    <property type="match status" value="1"/>
</dbReference>
<dbReference type="InterPro" id="IPR038765">
    <property type="entry name" value="Papain-like_cys_pep_sf"/>
</dbReference>
<dbReference type="RefSeq" id="WP_099047853.1">
    <property type="nucleotide sequence ID" value="NZ_FNLM01000034.1"/>
</dbReference>
<evidence type="ECO:0000256" key="4">
    <source>
        <dbReference type="ARBA" id="ARBA00022807"/>
    </source>
</evidence>
<dbReference type="AlphaFoldDB" id="A0A1H2J9Y6"/>
<sequence>MTAGVEILVEPLRQLVAALGTGILAPGNPAETIRSASTAVEAARRASVAATETVRTHWEGSGAVGATDAAGRLQQNMGAFADDADDFARLVESAGRKVQSASGQLGGLVDSLERRARAFGGELFTPAGLLTMLPVAAEHLGRGIEIVTRTRADLRADTDAVSELGRRIAPATITGAALPGEHLSASPVTGGVPITLPDGSVSYAPNERAAKAVRAALSQRGVPYLWGGTTPAGFDCSGFTRWAYRQAGLELPRLAQEQDTAGFRVSQAQLQPGDLAVWSGHVAMYIGNDQMIEAGDPVGVSPVRTTNLDQTFEGFFRPR</sequence>
<evidence type="ECO:0000256" key="2">
    <source>
        <dbReference type="ARBA" id="ARBA00022670"/>
    </source>
</evidence>
<dbReference type="PROSITE" id="PS51935">
    <property type="entry name" value="NLPC_P60"/>
    <property type="match status" value="1"/>
</dbReference>
<dbReference type="Proteomes" id="UP000183180">
    <property type="component" value="Unassembled WGS sequence"/>
</dbReference>
<evidence type="ECO:0000256" key="3">
    <source>
        <dbReference type="ARBA" id="ARBA00022801"/>
    </source>
</evidence>
<dbReference type="EMBL" id="FNLM01000034">
    <property type="protein sequence ID" value="SDU52986.1"/>
    <property type="molecule type" value="Genomic_DNA"/>
</dbReference>